<evidence type="ECO:0000256" key="1">
    <source>
        <dbReference type="ARBA" id="ARBA00004651"/>
    </source>
</evidence>
<feature type="transmembrane region" description="Helical" evidence="9">
    <location>
        <begin position="98"/>
        <end position="119"/>
    </location>
</feature>
<dbReference type="InterPro" id="IPR051120">
    <property type="entry name" value="ABC_AA/LPS_Transport"/>
</dbReference>
<feature type="transmembrane region" description="Helical" evidence="9">
    <location>
        <begin position="34"/>
        <end position="53"/>
    </location>
</feature>
<feature type="transmembrane region" description="Helical" evidence="9">
    <location>
        <begin position="528"/>
        <end position="547"/>
    </location>
</feature>
<dbReference type="EMBL" id="RPFW01000002">
    <property type="protein sequence ID" value="TVZ05232.1"/>
    <property type="molecule type" value="Genomic_DNA"/>
</dbReference>
<keyword evidence="7 9" id="KW-1133">Transmembrane helix</keyword>
<comment type="subcellular location">
    <subcellularLocation>
        <location evidence="1">Cell membrane</location>
        <topology evidence="1">Multi-pass membrane protein</topology>
    </subcellularLocation>
</comment>
<dbReference type="GO" id="GO:0016887">
    <property type="term" value="F:ATP hydrolysis activity"/>
    <property type="evidence" value="ECO:0007669"/>
    <property type="project" value="InterPro"/>
</dbReference>
<dbReference type="Pfam" id="PF00005">
    <property type="entry name" value="ABC_tran"/>
    <property type="match status" value="1"/>
</dbReference>
<keyword evidence="3" id="KW-1003">Cell membrane</keyword>
<gene>
    <name evidence="11" type="ORF">EAS64_11655</name>
</gene>
<feature type="transmembrane region" description="Helical" evidence="9">
    <location>
        <begin position="559"/>
        <end position="588"/>
    </location>
</feature>
<feature type="transmembrane region" description="Helical" evidence="9">
    <location>
        <begin position="418"/>
        <end position="437"/>
    </location>
</feature>
<dbReference type="PANTHER" id="PTHR45772">
    <property type="entry name" value="CONSERVED COMPONENT OF ABC TRANSPORTER FOR NATURAL AMINO ACIDS-RELATED"/>
    <property type="match status" value="1"/>
</dbReference>
<accession>A0A6P2C1G5</accession>
<dbReference type="PROSITE" id="PS00211">
    <property type="entry name" value="ABC_TRANSPORTER_1"/>
    <property type="match status" value="1"/>
</dbReference>
<dbReference type="InterPro" id="IPR001851">
    <property type="entry name" value="ABC_transp_permease"/>
</dbReference>
<keyword evidence="2" id="KW-0813">Transport</keyword>
<dbReference type="Proteomes" id="UP000460272">
    <property type="component" value="Unassembled WGS sequence"/>
</dbReference>
<feature type="transmembrane region" description="Helical" evidence="9">
    <location>
        <begin position="140"/>
        <end position="161"/>
    </location>
</feature>
<dbReference type="CDD" id="cd06582">
    <property type="entry name" value="TM_PBP1_LivH_like"/>
    <property type="match status" value="1"/>
</dbReference>
<proteinExistence type="predicted"/>
<dbReference type="InterPro" id="IPR017871">
    <property type="entry name" value="ABC_transporter-like_CS"/>
</dbReference>
<feature type="transmembrane region" description="Helical" evidence="9">
    <location>
        <begin position="272"/>
        <end position="294"/>
    </location>
</feature>
<keyword evidence="12" id="KW-1185">Reference proteome</keyword>
<keyword evidence="6 11" id="KW-0067">ATP-binding</keyword>
<evidence type="ECO:0000313" key="12">
    <source>
        <dbReference type="Proteomes" id="UP000460272"/>
    </source>
</evidence>
<evidence type="ECO:0000256" key="8">
    <source>
        <dbReference type="ARBA" id="ARBA00023136"/>
    </source>
</evidence>
<feature type="transmembrane region" description="Helical" evidence="9">
    <location>
        <begin position="315"/>
        <end position="336"/>
    </location>
</feature>
<dbReference type="GO" id="GO:0005524">
    <property type="term" value="F:ATP binding"/>
    <property type="evidence" value="ECO:0007669"/>
    <property type="project" value="UniProtKB-KW"/>
</dbReference>
<comment type="caution">
    <text evidence="11">The sequence shown here is derived from an EMBL/GenBank/DDBJ whole genome shotgun (WGS) entry which is preliminary data.</text>
</comment>
<reference evidence="11 12" key="1">
    <citation type="submission" date="2018-11" db="EMBL/GenBank/DDBJ databases">
        <title>Trebonia kvetii gen.nov., sp.nov., a novel acidophilic actinobacterium, and proposal of the new actinobacterial family Treboniaceae fam. nov.</title>
        <authorList>
            <person name="Rapoport D."/>
            <person name="Sagova-Mareckova M."/>
            <person name="Sedlacek I."/>
            <person name="Provaznik J."/>
            <person name="Kralova S."/>
            <person name="Pavlinic D."/>
            <person name="Benes V."/>
            <person name="Kopecky J."/>
        </authorList>
    </citation>
    <scope>NUCLEOTIDE SEQUENCE [LARGE SCALE GENOMIC DNA]</scope>
    <source>
        <strain evidence="11 12">15Tr583</strain>
    </source>
</reference>
<dbReference type="Pfam" id="PF12399">
    <property type="entry name" value="BCA_ABC_TP_C"/>
    <property type="match status" value="1"/>
</dbReference>
<dbReference type="PROSITE" id="PS50893">
    <property type="entry name" value="ABC_TRANSPORTER_2"/>
    <property type="match status" value="1"/>
</dbReference>
<evidence type="ECO:0000256" key="3">
    <source>
        <dbReference type="ARBA" id="ARBA00022475"/>
    </source>
</evidence>
<feature type="domain" description="ABC transporter" evidence="10">
    <location>
        <begin position="669"/>
        <end position="896"/>
    </location>
</feature>
<feature type="transmembrane region" description="Helical" evidence="9">
    <location>
        <begin position="227"/>
        <end position="252"/>
    </location>
</feature>
<dbReference type="SMART" id="SM00382">
    <property type="entry name" value="AAA"/>
    <property type="match status" value="1"/>
</dbReference>
<feature type="transmembrane region" description="Helical" evidence="9">
    <location>
        <begin position="600"/>
        <end position="620"/>
    </location>
</feature>
<dbReference type="Pfam" id="PF02653">
    <property type="entry name" value="BPD_transp_2"/>
    <property type="match status" value="2"/>
</dbReference>
<dbReference type="CDD" id="cd06581">
    <property type="entry name" value="TM_PBP1_LivM_like"/>
    <property type="match status" value="1"/>
</dbReference>
<dbReference type="GO" id="GO:0005886">
    <property type="term" value="C:plasma membrane"/>
    <property type="evidence" value="ECO:0007669"/>
    <property type="project" value="UniProtKB-SubCell"/>
</dbReference>
<dbReference type="RefSeq" id="WP_145852935.1">
    <property type="nucleotide sequence ID" value="NZ_RPFW01000002.1"/>
</dbReference>
<dbReference type="GO" id="GO:0015658">
    <property type="term" value="F:branched-chain amino acid transmembrane transporter activity"/>
    <property type="evidence" value="ECO:0007669"/>
    <property type="project" value="InterPro"/>
</dbReference>
<dbReference type="InterPro" id="IPR032823">
    <property type="entry name" value="BCA_ABC_TP_C"/>
</dbReference>
<keyword evidence="5" id="KW-0547">Nucleotide-binding</keyword>
<dbReference type="InterPro" id="IPR003439">
    <property type="entry name" value="ABC_transporter-like_ATP-bd"/>
</dbReference>
<evidence type="ECO:0000313" key="11">
    <source>
        <dbReference type="EMBL" id="TVZ05232.1"/>
    </source>
</evidence>
<keyword evidence="4 9" id="KW-0812">Transmembrane</keyword>
<evidence type="ECO:0000256" key="2">
    <source>
        <dbReference type="ARBA" id="ARBA00022448"/>
    </source>
</evidence>
<dbReference type="InterPro" id="IPR003593">
    <property type="entry name" value="AAA+_ATPase"/>
</dbReference>
<keyword evidence="8 9" id="KW-0472">Membrane</keyword>
<dbReference type="InterPro" id="IPR043428">
    <property type="entry name" value="LivM-like"/>
</dbReference>
<dbReference type="SUPFAM" id="SSF52540">
    <property type="entry name" value="P-loop containing nucleoside triphosphate hydrolases"/>
    <property type="match status" value="1"/>
</dbReference>
<evidence type="ECO:0000259" key="10">
    <source>
        <dbReference type="PROSITE" id="PS50893"/>
    </source>
</evidence>
<evidence type="ECO:0000256" key="9">
    <source>
        <dbReference type="SAM" id="Phobius"/>
    </source>
</evidence>
<evidence type="ECO:0000256" key="5">
    <source>
        <dbReference type="ARBA" id="ARBA00022741"/>
    </source>
</evidence>
<feature type="transmembrane region" description="Helical" evidence="9">
    <location>
        <begin position="478"/>
        <end position="497"/>
    </location>
</feature>
<evidence type="ECO:0000256" key="6">
    <source>
        <dbReference type="ARBA" id="ARBA00022840"/>
    </source>
</evidence>
<dbReference type="Gene3D" id="3.40.50.300">
    <property type="entry name" value="P-loop containing nucleotide triphosphate hydrolases"/>
    <property type="match status" value="1"/>
</dbReference>
<sequence length="912" mass="94701">METVLLFILLGLGSGALIAGIGLGVVATYRGSGVINLSTGAIAMLGGYAFWSLTSGKIASLPHLVALPLALLFVLAVGALLEFAVYRPLRNASPLGKLIASLGVLLIAQSSMLLAFGVTQQASPSVLPTKLIHMLGSGITLDRFLLAAIVIAATAVLAAVYQWTKFGLATRAASENEVAAMLGGVSPGTISLSNSLIAAFIAGSLGILASSVTQLDPSTLPLQIIPALAAALIARFTSFGLVTVAAFGIGILDSLLQLASSEAWFPQSGGVAIPGTTDLLAFLIIIGVLFWRGARIPGRGEVLERRLPEAPRPQHLWRSALIFGGGAAVLLVVFPFDFRNALINTLIGILMALSLVVITGFVGQISIIQLALAGAAGFTISHMASNFGITFPLAALAGIAVAVAIGVVTAISAVRVRGVSLAVVTLAGAVAINSFGFQNTTWGGGGLGSPVPEMNWFGLDLGPNAGFRGIDGNQPSPVFGWVVLIFVILACVGVGYLRRGKLGQQMLAVRSNERAAAAAAINPRTVKLYAFSIAAFIAGVAGCLYAYNFGSVSSDRFDAFTALSLIAFAYAGGITLISGAVFAGLISAQAMIPYALDKWFGLNGNWFLLFGGVILIFTLLGNPTGVAGDFYRRTHKKARVKAPEVDAATRERITARTERRDLSGHQDILAIDGLSVRFGGVHALSDVSLRVKEGELLGLIGPNGAGKTTLIDAISGFVTATGTVSLGQRDLRGLAAHDRARAGLTRTWQSTELFDDLSVLENLTVAAKESGVHEDDAKQTLALVGMEWAAEAEPSQLSSGQRKLVGVARALVAKPKLLCLDEPAAGLDNAESQELGVTLRRLADQGQSMLLIEHDMGLVLGICDRVVVLEFGKVIAEGTPEQVRRDPKVIAAYLGDGMESAASGPAGDSETV</sequence>
<feature type="transmembrane region" description="Helical" evidence="9">
    <location>
        <begin position="65"/>
        <end position="86"/>
    </location>
</feature>
<evidence type="ECO:0000256" key="7">
    <source>
        <dbReference type="ARBA" id="ARBA00022989"/>
    </source>
</evidence>
<evidence type="ECO:0000256" key="4">
    <source>
        <dbReference type="ARBA" id="ARBA00022692"/>
    </source>
</evidence>
<protein>
    <submittedName>
        <fullName evidence="11">ATP-binding cassette domain-containing protein</fullName>
    </submittedName>
</protein>
<feature type="transmembrane region" description="Helical" evidence="9">
    <location>
        <begin position="196"/>
        <end position="215"/>
    </location>
</feature>
<dbReference type="InterPro" id="IPR027417">
    <property type="entry name" value="P-loop_NTPase"/>
</dbReference>
<name>A0A6P2C1G5_9ACTN</name>
<dbReference type="AlphaFoldDB" id="A0A6P2C1G5"/>
<dbReference type="OrthoDB" id="9807115at2"/>
<feature type="transmembrane region" description="Helical" evidence="9">
    <location>
        <begin position="342"/>
        <end position="362"/>
    </location>
</feature>
<dbReference type="CDD" id="cd03219">
    <property type="entry name" value="ABC_Mj1267_LivG_branched"/>
    <property type="match status" value="1"/>
</dbReference>
<organism evidence="11 12">
    <name type="scientific">Trebonia kvetii</name>
    <dbReference type="NCBI Taxonomy" id="2480626"/>
    <lineage>
        <taxon>Bacteria</taxon>
        <taxon>Bacillati</taxon>
        <taxon>Actinomycetota</taxon>
        <taxon>Actinomycetes</taxon>
        <taxon>Streptosporangiales</taxon>
        <taxon>Treboniaceae</taxon>
        <taxon>Trebonia</taxon>
    </lineage>
</organism>
<feature type="transmembrane region" description="Helical" evidence="9">
    <location>
        <begin position="391"/>
        <end position="411"/>
    </location>
</feature>